<proteinExistence type="predicted"/>
<comment type="caution">
    <text evidence="1">The sequence shown here is derived from an EMBL/GenBank/DDBJ whole genome shotgun (WGS) entry which is preliminary data.</text>
</comment>
<reference evidence="1" key="1">
    <citation type="submission" date="2017-04" db="EMBL/GenBank/DDBJ databases">
        <authorList>
            <person name="Varghese N."/>
            <person name="Submissions S."/>
        </authorList>
    </citation>
    <scope>NUCLEOTIDE SEQUENCE</scope>
    <source>
        <strain evidence="1">WTE2008</strain>
    </source>
</reference>
<gene>
    <name evidence="1" type="ORF">SAMN06297397_2771</name>
</gene>
<protein>
    <submittedName>
        <fullName evidence="1">Uncharacterized protein</fullName>
    </submittedName>
</protein>
<organism evidence="1 2">
    <name type="scientific">Aristaeella lactis</name>
    <dbReference type="NCBI Taxonomy" id="3046383"/>
    <lineage>
        <taxon>Bacteria</taxon>
        <taxon>Bacillati</taxon>
        <taxon>Bacillota</taxon>
        <taxon>Clostridia</taxon>
        <taxon>Eubacteriales</taxon>
        <taxon>Aristaeellaceae</taxon>
        <taxon>Aristaeella</taxon>
    </lineage>
</organism>
<dbReference type="Proteomes" id="UP000192328">
    <property type="component" value="Unassembled WGS sequence"/>
</dbReference>
<keyword evidence="2" id="KW-1185">Reference proteome</keyword>
<dbReference type="EMBL" id="FWXZ01000007">
    <property type="protein sequence ID" value="SMC83051.1"/>
    <property type="molecule type" value="Genomic_DNA"/>
</dbReference>
<sequence length="259" mass="29866">MRYHIDTIPVWDAMKLDGECLLCALERKTELGEAERYLGASVMEPDVRVKVNDRGFCRKHHAMLFSMSNRLGHALMLESHTIEIREKLAKISDKLNKNAELLKNAGIGDKLSGKTKAATDEILKQAQAVNEMADSCLMCDTIRENMNRYLHTFFHLYQNDGDFRSRFEKSKGLCLPHLGQLLEVATQKLNARDLGSFVTTLTRMEKENMDRIQEDISWFIKKFDYRYENESWKNSKDAVERTVNKVRGWCVGKEPTPDA</sequence>
<accession>A0AC61PPT7</accession>
<name>A0AC61PPT7_9FIRM</name>
<evidence type="ECO:0000313" key="2">
    <source>
        <dbReference type="Proteomes" id="UP000192328"/>
    </source>
</evidence>
<evidence type="ECO:0000313" key="1">
    <source>
        <dbReference type="EMBL" id="SMC83051.1"/>
    </source>
</evidence>